<organism evidence="4 5">
    <name type="scientific">Maribacter aurantiacus</name>
    <dbReference type="NCBI Taxonomy" id="1882343"/>
    <lineage>
        <taxon>Bacteria</taxon>
        <taxon>Pseudomonadati</taxon>
        <taxon>Bacteroidota</taxon>
        <taxon>Flavobacteriia</taxon>
        <taxon>Flavobacteriales</taxon>
        <taxon>Flavobacteriaceae</taxon>
        <taxon>Maribacter</taxon>
    </lineage>
</organism>
<dbReference type="FunFam" id="3.90.850.10:FF:000002">
    <property type="entry name" value="2-hydroxyhepta-2,4-diene-1,7-dioate isomerase"/>
    <property type="match status" value="1"/>
</dbReference>
<dbReference type="Pfam" id="PF01557">
    <property type="entry name" value="FAA_hydrolase"/>
    <property type="match status" value="1"/>
</dbReference>
<keyword evidence="5" id="KW-1185">Reference proteome</keyword>
<reference evidence="4 5" key="1">
    <citation type="journal article" date="2017" name="Int. J. Syst. Evol. Microbiol.">
        <title>Maripseudobacter aurantiacus gen. nov., sp. nov., a novel member of the family Flavobacteriaceae isolated from a sedimentation basin.</title>
        <authorList>
            <person name="Chen C."/>
            <person name="Su Y."/>
            <person name="Tao T."/>
            <person name="Fu G."/>
            <person name="Zhang C."/>
            <person name="Sun C."/>
            <person name="Zhang X."/>
            <person name="Wu M."/>
        </authorList>
    </citation>
    <scope>NUCLEOTIDE SEQUENCE [LARGE SCALE GENOMIC DNA]</scope>
    <source>
        <strain evidence="5">CDA4</strain>
    </source>
</reference>
<accession>A0A5R8MBR2</accession>
<dbReference type="RefSeq" id="WP_138256365.1">
    <property type="nucleotide sequence ID" value="NZ_VBUK01000001.1"/>
</dbReference>
<dbReference type="InterPro" id="IPR051121">
    <property type="entry name" value="FAH"/>
</dbReference>
<evidence type="ECO:0000259" key="3">
    <source>
        <dbReference type="Pfam" id="PF01557"/>
    </source>
</evidence>
<dbReference type="SUPFAM" id="SSF56529">
    <property type="entry name" value="FAH"/>
    <property type="match status" value="1"/>
</dbReference>
<dbReference type="OrthoDB" id="9805307at2"/>
<dbReference type="PANTHER" id="PTHR42796">
    <property type="entry name" value="FUMARYLACETOACETATE HYDROLASE DOMAIN-CONTAINING PROTEIN 2A-RELATED"/>
    <property type="match status" value="1"/>
</dbReference>
<dbReference type="InterPro" id="IPR011234">
    <property type="entry name" value="Fumarylacetoacetase-like_C"/>
</dbReference>
<dbReference type="Proteomes" id="UP000308382">
    <property type="component" value="Unassembled WGS sequence"/>
</dbReference>
<feature type="domain" description="Fumarylacetoacetase-like C-terminal" evidence="3">
    <location>
        <begin position="72"/>
        <end position="276"/>
    </location>
</feature>
<dbReference type="InterPro" id="IPR036663">
    <property type="entry name" value="Fumarylacetoacetase_C_sf"/>
</dbReference>
<evidence type="ECO:0000256" key="2">
    <source>
        <dbReference type="ARBA" id="ARBA00022723"/>
    </source>
</evidence>
<gene>
    <name evidence="4" type="ORF">FEK29_00070</name>
</gene>
<dbReference type="EMBL" id="VBUK01000001">
    <property type="protein sequence ID" value="TLF46209.1"/>
    <property type="molecule type" value="Genomic_DNA"/>
</dbReference>
<evidence type="ECO:0000313" key="4">
    <source>
        <dbReference type="EMBL" id="TLF46209.1"/>
    </source>
</evidence>
<keyword evidence="2" id="KW-0479">Metal-binding</keyword>
<dbReference type="GO" id="GO:0016853">
    <property type="term" value="F:isomerase activity"/>
    <property type="evidence" value="ECO:0007669"/>
    <property type="project" value="UniProtKB-ARBA"/>
</dbReference>
<sequence length="281" mass="31043">MKLIRFGKQGVEKPGVLDEKGIRRDLSNEFTDWNRAFFQSGGLQKLGTLDISKFPEVDSKERLGSCVSRPGKVICIGLNYSDHAAESGMAIPEEPIIFQKGANTVVGPNDDILIPRNSQKTDWEVELGIVIGKDARYLSSMEAAKEYIAGYCISHDVSERAFQLEKGGQWTKGKSCDNFNPLGPFLATPDEIDDVHNLRMQLWVNGVKMQDGNTKTMIFDCYYVVHYLSQFMTLEAGDVISTGTPPGVGLGMKPPIYLKVGDEVALEIEGLGRQEQKCSNA</sequence>
<dbReference type="GO" id="GO:0019752">
    <property type="term" value="P:carboxylic acid metabolic process"/>
    <property type="evidence" value="ECO:0007669"/>
    <property type="project" value="UniProtKB-ARBA"/>
</dbReference>
<proteinExistence type="inferred from homology"/>
<dbReference type="Gene3D" id="3.90.850.10">
    <property type="entry name" value="Fumarylacetoacetase-like, C-terminal domain"/>
    <property type="match status" value="1"/>
</dbReference>
<dbReference type="GO" id="GO:0046872">
    <property type="term" value="F:metal ion binding"/>
    <property type="evidence" value="ECO:0007669"/>
    <property type="project" value="UniProtKB-KW"/>
</dbReference>
<comment type="caution">
    <text evidence="4">The sequence shown here is derived from an EMBL/GenBank/DDBJ whole genome shotgun (WGS) entry which is preliminary data.</text>
</comment>
<dbReference type="AlphaFoldDB" id="A0A5R8MBR2"/>
<comment type="similarity">
    <text evidence="1">Belongs to the FAH family.</text>
</comment>
<evidence type="ECO:0000313" key="5">
    <source>
        <dbReference type="Proteomes" id="UP000308382"/>
    </source>
</evidence>
<keyword evidence="4" id="KW-0378">Hydrolase</keyword>
<protein>
    <submittedName>
        <fullName evidence="4">Fumarylacetoacetate hydrolase family protein</fullName>
    </submittedName>
</protein>
<dbReference type="PANTHER" id="PTHR42796:SF4">
    <property type="entry name" value="FUMARYLACETOACETATE HYDROLASE DOMAIN-CONTAINING PROTEIN 2A"/>
    <property type="match status" value="1"/>
</dbReference>
<evidence type="ECO:0000256" key="1">
    <source>
        <dbReference type="ARBA" id="ARBA00010211"/>
    </source>
</evidence>
<dbReference type="GO" id="GO:0016787">
    <property type="term" value="F:hydrolase activity"/>
    <property type="evidence" value="ECO:0007669"/>
    <property type="project" value="UniProtKB-KW"/>
</dbReference>
<name>A0A5R8MBR2_9FLAO</name>